<accession>A0A0C9VI11</accession>
<evidence type="ECO:0000256" key="1">
    <source>
        <dbReference type="SAM" id="MobiDB-lite"/>
    </source>
</evidence>
<evidence type="ECO:0000313" key="2">
    <source>
        <dbReference type="EMBL" id="KIJ37160.1"/>
    </source>
</evidence>
<organism evidence="2 3">
    <name type="scientific">Sphaerobolus stellatus (strain SS14)</name>
    <dbReference type="NCBI Taxonomy" id="990650"/>
    <lineage>
        <taxon>Eukaryota</taxon>
        <taxon>Fungi</taxon>
        <taxon>Dikarya</taxon>
        <taxon>Basidiomycota</taxon>
        <taxon>Agaricomycotina</taxon>
        <taxon>Agaricomycetes</taxon>
        <taxon>Phallomycetidae</taxon>
        <taxon>Geastrales</taxon>
        <taxon>Sphaerobolaceae</taxon>
        <taxon>Sphaerobolus</taxon>
    </lineage>
</organism>
<keyword evidence="3" id="KW-1185">Reference proteome</keyword>
<dbReference type="AlphaFoldDB" id="A0A0C9VI11"/>
<gene>
    <name evidence="2" type="ORF">M422DRAFT_50616</name>
</gene>
<feature type="region of interest" description="Disordered" evidence="1">
    <location>
        <begin position="39"/>
        <end position="67"/>
    </location>
</feature>
<sequence length="179" mass="20667">MTKPKNIQTEANSDFFNSPRRITGIRKSYRGFEWCRKPTQPSSFIEPPAPSQRALPIPKTPSSSSSFHLLKTPVKVSKPSPWKYAVSPWRNIKLEGIKIEGLKRPRESLESDIESSPHRPQKRTRTSKDGLNDAVAHQQQRRKEKRLIVLKPTTFEKEVIRLLISIDSQLKEISRKSRE</sequence>
<dbReference type="HOGENOM" id="CLU_1504389_0_0_1"/>
<protein>
    <submittedName>
        <fullName evidence="2">Uncharacterized protein</fullName>
    </submittedName>
</protein>
<name>A0A0C9VI11_SPHS4</name>
<reference evidence="2 3" key="1">
    <citation type="submission" date="2014-06" db="EMBL/GenBank/DDBJ databases">
        <title>Evolutionary Origins and Diversification of the Mycorrhizal Mutualists.</title>
        <authorList>
            <consortium name="DOE Joint Genome Institute"/>
            <consortium name="Mycorrhizal Genomics Consortium"/>
            <person name="Kohler A."/>
            <person name="Kuo A."/>
            <person name="Nagy L.G."/>
            <person name="Floudas D."/>
            <person name="Copeland A."/>
            <person name="Barry K.W."/>
            <person name="Cichocki N."/>
            <person name="Veneault-Fourrey C."/>
            <person name="LaButti K."/>
            <person name="Lindquist E.A."/>
            <person name="Lipzen A."/>
            <person name="Lundell T."/>
            <person name="Morin E."/>
            <person name="Murat C."/>
            <person name="Riley R."/>
            <person name="Ohm R."/>
            <person name="Sun H."/>
            <person name="Tunlid A."/>
            <person name="Henrissat B."/>
            <person name="Grigoriev I.V."/>
            <person name="Hibbett D.S."/>
            <person name="Martin F."/>
        </authorList>
    </citation>
    <scope>NUCLEOTIDE SEQUENCE [LARGE SCALE GENOMIC DNA]</scope>
    <source>
        <strain evidence="2 3">SS14</strain>
    </source>
</reference>
<dbReference type="Proteomes" id="UP000054279">
    <property type="component" value="Unassembled WGS sequence"/>
</dbReference>
<evidence type="ECO:0000313" key="3">
    <source>
        <dbReference type="Proteomes" id="UP000054279"/>
    </source>
</evidence>
<feature type="region of interest" description="Disordered" evidence="1">
    <location>
        <begin position="104"/>
        <end position="144"/>
    </location>
</feature>
<dbReference type="EMBL" id="KN837171">
    <property type="protein sequence ID" value="KIJ37160.1"/>
    <property type="molecule type" value="Genomic_DNA"/>
</dbReference>
<proteinExistence type="predicted"/>